<accession>A0A9D9HDI0</accession>
<dbReference type="InterPro" id="IPR036179">
    <property type="entry name" value="Ig-like_dom_sf"/>
</dbReference>
<feature type="domain" description="Ig-like" evidence="2">
    <location>
        <begin position="911"/>
        <end position="989"/>
    </location>
</feature>
<reference evidence="3" key="1">
    <citation type="submission" date="2020-10" db="EMBL/GenBank/DDBJ databases">
        <authorList>
            <person name="Gilroy R."/>
        </authorList>
    </citation>
    <scope>NUCLEOTIDE SEQUENCE</scope>
    <source>
        <strain evidence="3">D3-1215</strain>
    </source>
</reference>
<proteinExistence type="predicted"/>
<dbReference type="PROSITE" id="PS50835">
    <property type="entry name" value="IG_LIKE"/>
    <property type="match status" value="1"/>
</dbReference>
<dbReference type="AlphaFoldDB" id="A0A9D9HDI0"/>
<reference evidence="3" key="2">
    <citation type="journal article" date="2021" name="PeerJ">
        <title>Extensive microbial diversity within the chicken gut microbiome revealed by metagenomics and culture.</title>
        <authorList>
            <person name="Gilroy R."/>
            <person name="Ravi A."/>
            <person name="Getino M."/>
            <person name="Pursley I."/>
            <person name="Horton D.L."/>
            <person name="Alikhan N.F."/>
            <person name="Baker D."/>
            <person name="Gharbi K."/>
            <person name="Hall N."/>
            <person name="Watson M."/>
            <person name="Adriaenssens E.M."/>
            <person name="Foster-Nyarko E."/>
            <person name="Jarju S."/>
            <person name="Secka A."/>
            <person name="Antonio M."/>
            <person name="Oren A."/>
            <person name="Chaudhuri R.R."/>
            <person name="La Ragione R."/>
            <person name="Hildebrand F."/>
            <person name="Pallen M.J."/>
        </authorList>
    </citation>
    <scope>NUCLEOTIDE SEQUENCE</scope>
    <source>
        <strain evidence="3">D3-1215</strain>
    </source>
</reference>
<feature type="signal peptide" evidence="1">
    <location>
        <begin position="1"/>
        <end position="19"/>
    </location>
</feature>
<evidence type="ECO:0000256" key="1">
    <source>
        <dbReference type="SAM" id="SignalP"/>
    </source>
</evidence>
<dbReference type="Gene3D" id="2.60.40.10">
    <property type="entry name" value="Immunoglobulins"/>
    <property type="match status" value="1"/>
</dbReference>
<feature type="chain" id="PRO_5039635860" description="Ig-like domain-containing protein" evidence="1">
    <location>
        <begin position="20"/>
        <end position="1241"/>
    </location>
</feature>
<sequence>MKKITLAAAAMFAASCIWAQDSPGNLVYNEIDDSPVAGNCGTMVDGTTFSSPTFATIPVTHASIEDVEFYGERKGFFKINENYTEAFENGNFGSGLDYAIVSNPQTLNAAFRTKDDGKNRLIFSVGHNSDGDSDLLFTYSAEGFEPNSTVRLMFTVEDVTSSGFKQIKYTTNSNTAFQFSDFSSGTGTFTYNTTATASGKASFTFYARLASQGSAYAISDLKVYGCAVPDVDSDLPVDVIADGESCTLYAYGLANYSGEYIWYRSASSEGPWEEIGRTAGNSIAVTPEYGDNYYYCERGGTGTATYKLISRVECGDPENMKQIWNEDFGQVTGGTRVQNEHVLGHVYQAGGKVEDGNYCVVGNSNDAAASDCAWIEGQTDHTGLTGEGTFGGFLVVNIAAEPGDIIYQQDITTGDDDTEALCPNQYYFFSAYVMNPNVYGDREPCNVSFSIMAQNPENEEEWVEIGYGESGSIPSGNPEWVLAGGSFNSGNYNRFRITMTALSEGSWGNDIFVDDISFALCAPEISLPVETISGGCGDMVDVTADVTASVDRFFADGEAYCLWQSTTSRIGRNWETLDQSGNNVWTISVEATETATYYRLVVADDEEAAKRIAENGGSDDSCEVFVITNRANVECSADCEPPVIEIDGTITAACPGSVQTINTKSTGSAPAYYIWEQLESDGVTWTTLEESGNSLTVSPEKSTTYRVSAYTNWTGTEGCKSEPVEVTVPVLTTPDFTLQVIRPTDEPTCANGTVSAHVVNIRANDIGTNDNISGDVSWKWFVNDVEDPSITTASKIFRNVSETTEYKVIASNACYTHEITSTLVFIGDVEISTPPQDVCAGSEITLQADGGDEGYYEWGTRPAGSSDDWTILEGRSSSITVTVDAASEYMVRSGQGSCWSNEATVSIGIIPALAVEVSPTESFIELGESVELTATATSGTAQTVEWLENGNVIAGESGYTINVTPQNTTTYTVRLTNECGSVTADAIVNVHIPCTPVELRLDASSTELCPGESATLSAVILNSVEVVEYRWQQSPDGIEWTDMAEAGASLSVSPSTLTYYNVVAIPEDAECASEIQTAVIDVLPQLQAELNATPSGSELKQGEELELTVNVTNGNADSFTWSKNGSILDENGNMLTDIPAGDTRYEVTVSDRCTNLLFSHDVIVKFPTIFTPFTREGSNDVFMQGSRLTIFDRYGNNIAECTDGWDGSTANGTMVQPGVYFYVLYDDGGTVIHRGSVEAYK</sequence>
<name>A0A9D9HDI0_9BACT</name>
<evidence type="ECO:0000259" key="2">
    <source>
        <dbReference type="PROSITE" id="PS50835"/>
    </source>
</evidence>
<protein>
    <recommendedName>
        <fullName evidence="2">Ig-like domain-containing protein</fullName>
    </recommendedName>
</protein>
<dbReference type="Proteomes" id="UP000823637">
    <property type="component" value="Unassembled WGS sequence"/>
</dbReference>
<comment type="caution">
    <text evidence="3">The sequence shown here is derived from an EMBL/GenBank/DDBJ whole genome shotgun (WGS) entry which is preliminary data.</text>
</comment>
<evidence type="ECO:0000313" key="3">
    <source>
        <dbReference type="EMBL" id="MBO8447541.1"/>
    </source>
</evidence>
<dbReference type="InterPro" id="IPR013783">
    <property type="entry name" value="Ig-like_fold"/>
</dbReference>
<dbReference type="InterPro" id="IPR007110">
    <property type="entry name" value="Ig-like_dom"/>
</dbReference>
<evidence type="ECO:0000313" key="4">
    <source>
        <dbReference type="Proteomes" id="UP000823637"/>
    </source>
</evidence>
<dbReference type="SUPFAM" id="SSF48726">
    <property type="entry name" value="Immunoglobulin"/>
    <property type="match status" value="1"/>
</dbReference>
<organism evidence="3 4">
    <name type="scientific">Candidatus Enterocola intestinipullorum</name>
    <dbReference type="NCBI Taxonomy" id="2840783"/>
    <lineage>
        <taxon>Bacteria</taxon>
        <taxon>Pseudomonadati</taxon>
        <taxon>Bacteroidota</taxon>
        <taxon>Bacteroidia</taxon>
        <taxon>Bacteroidales</taxon>
        <taxon>Candidatus Enterocola</taxon>
    </lineage>
</organism>
<gene>
    <name evidence="3" type="ORF">IAC32_07350</name>
</gene>
<dbReference type="PROSITE" id="PS51257">
    <property type="entry name" value="PROKAR_LIPOPROTEIN"/>
    <property type="match status" value="1"/>
</dbReference>
<keyword evidence="1" id="KW-0732">Signal</keyword>
<dbReference type="EMBL" id="JADIMR010000107">
    <property type="protein sequence ID" value="MBO8447541.1"/>
    <property type="molecule type" value="Genomic_DNA"/>
</dbReference>